<name>A0A811VIT7_CERCA</name>
<gene>
    <name evidence="2" type="ORF">CCAP1982_LOCUS22165</name>
</gene>
<feature type="compositionally biased region" description="Low complexity" evidence="1">
    <location>
        <begin position="27"/>
        <end position="39"/>
    </location>
</feature>
<comment type="caution">
    <text evidence="2">The sequence shown here is derived from an EMBL/GenBank/DDBJ whole genome shotgun (WGS) entry which is preliminary data.</text>
</comment>
<evidence type="ECO:0000256" key="1">
    <source>
        <dbReference type="SAM" id="MobiDB-lite"/>
    </source>
</evidence>
<feature type="compositionally biased region" description="Basic residues" evidence="1">
    <location>
        <begin position="63"/>
        <end position="86"/>
    </location>
</feature>
<sequence length="86" mass="10243">MRKSERAASTNTFKHCCTHAQVRRRAQAQAQQQQQQQQQYNLENARSYCTSEPRLSETETPPQRRKLSQRRPQPHGKFAKYRNKNE</sequence>
<feature type="region of interest" description="Disordered" evidence="1">
    <location>
        <begin position="26"/>
        <end position="86"/>
    </location>
</feature>
<protein>
    <submittedName>
        <fullName evidence="2">(Mediterranean fruit fly) hypothetical protein</fullName>
    </submittedName>
</protein>
<keyword evidence="3" id="KW-1185">Reference proteome</keyword>
<dbReference type="EMBL" id="CAJHJT010000056">
    <property type="protein sequence ID" value="CAD7014159.1"/>
    <property type="molecule type" value="Genomic_DNA"/>
</dbReference>
<organism evidence="2 3">
    <name type="scientific">Ceratitis capitata</name>
    <name type="common">Mediterranean fruit fly</name>
    <name type="synonym">Tephritis capitata</name>
    <dbReference type="NCBI Taxonomy" id="7213"/>
    <lineage>
        <taxon>Eukaryota</taxon>
        <taxon>Metazoa</taxon>
        <taxon>Ecdysozoa</taxon>
        <taxon>Arthropoda</taxon>
        <taxon>Hexapoda</taxon>
        <taxon>Insecta</taxon>
        <taxon>Pterygota</taxon>
        <taxon>Neoptera</taxon>
        <taxon>Endopterygota</taxon>
        <taxon>Diptera</taxon>
        <taxon>Brachycera</taxon>
        <taxon>Muscomorpha</taxon>
        <taxon>Tephritoidea</taxon>
        <taxon>Tephritidae</taxon>
        <taxon>Ceratitis</taxon>
        <taxon>Ceratitis</taxon>
    </lineage>
</organism>
<feature type="compositionally biased region" description="Polar residues" evidence="1">
    <location>
        <begin position="40"/>
        <end position="50"/>
    </location>
</feature>
<proteinExistence type="predicted"/>
<evidence type="ECO:0000313" key="3">
    <source>
        <dbReference type="Proteomes" id="UP000606786"/>
    </source>
</evidence>
<dbReference type="Proteomes" id="UP000606786">
    <property type="component" value="Unassembled WGS sequence"/>
</dbReference>
<dbReference type="AlphaFoldDB" id="A0A811VIT7"/>
<reference evidence="2" key="1">
    <citation type="submission" date="2020-11" db="EMBL/GenBank/DDBJ databases">
        <authorList>
            <person name="Whitehead M."/>
        </authorList>
    </citation>
    <scope>NUCLEOTIDE SEQUENCE</scope>
    <source>
        <strain evidence="2">EGII</strain>
    </source>
</reference>
<accession>A0A811VIT7</accession>
<evidence type="ECO:0000313" key="2">
    <source>
        <dbReference type="EMBL" id="CAD7014159.1"/>
    </source>
</evidence>